<keyword evidence="2" id="KW-1185">Reference proteome</keyword>
<evidence type="ECO:0008006" key="3">
    <source>
        <dbReference type="Google" id="ProtNLM"/>
    </source>
</evidence>
<dbReference type="RefSeq" id="WP_163248188.1">
    <property type="nucleotide sequence ID" value="NZ_SXDP01000001.1"/>
</dbReference>
<gene>
    <name evidence="1" type="ORF">FDF74_01025</name>
</gene>
<accession>A0A6M0R989</accession>
<protein>
    <recommendedName>
        <fullName evidence="3">Insecticidal crystal toxin domain-containing protein</fullName>
    </recommendedName>
</protein>
<dbReference type="AlphaFoldDB" id="A0A6M0R989"/>
<reference evidence="1 2" key="1">
    <citation type="submission" date="2019-04" db="EMBL/GenBank/DDBJ databases">
        <title>Genome sequencing of Clostridium botulinum Groups I-IV and Clostridium butyricum.</title>
        <authorList>
            <person name="Brunt J."/>
            <person name="Van Vliet A.H.M."/>
            <person name="Stringer S.C."/>
            <person name="Carter A.T."/>
            <person name="Peck M.W."/>
        </authorList>
    </citation>
    <scope>NUCLEOTIDE SEQUENCE [LARGE SCALE GENOMIC DNA]</scope>
    <source>
        <strain evidence="1 2">IFR 18/094</strain>
    </source>
</reference>
<proteinExistence type="predicted"/>
<evidence type="ECO:0000313" key="1">
    <source>
        <dbReference type="EMBL" id="NEZ45788.1"/>
    </source>
</evidence>
<dbReference type="EMBL" id="SXDP01000001">
    <property type="protein sequence ID" value="NEZ45788.1"/>
    <property type="molecule type" value="Genomic_DNA"/>
</dbReference>
<name>A0A6M0R989_9CLOT</name>
<dbReference type="SUPFAM" id="SSF56973">
    <property type="entry name" value="Aerolisin/ETX pore-forming domain"/>
    <property type="match status" value="1"/>
</dbReference>
<evidence type="ECO:0000313" key="2">
    <source>
        <dbReference type="Proteomes" id="UP000473885"/>
    </source>
</evidence>
<organism evidence="1 2">
    <name type="scientific">Clostridium niameyense</name>
    <dbReference type="NCBI Taxonomy" id="1622073"/>
    <lineage>
        <taxon>Bacteria</taxon>
        <taxon>Bacillati</taxon>
        <taxon>Bacillota</taxon>
        <taxon>Clostridia</taxon>
        <taxon>Eubacteriales</taxon>
        <taxon>Clostridiaceae</taxon>
        <taxon>Clostridium</taxon>
    </lineage>
</organism>
<comment type="caution">
    <text evidence="1">The sequence shown here is derived from an EMBL/GenBank/DDBJ whole genome shotgun (WGS) entry which is preliminary data.</text>
</comment>
<dbReference type="Proteomes" id="UP000473885">
    <property type="component" value="Unassembled WGS sequence"/>
</dbReference>
<sequence length="374" mass="41753">MNIAYVTLYNNMTFMIKPSYKSGRWLYCHYWYNNMWIPSILDMYSVVNISYMNPNESTMPMYNNIYQGYLEKYPNKYRAPINSGSELLMNTSGGFKPMAGLKGVSGGAQPGYGTVIAPVFPKIDPNWFYTGFPTKLTVGNANGALIDYIPIFFYATKDGNEKFTLPKLPDRVGYLDQNNKFTETLVWNGPFKKGNLLFTLLLDKNDPACKGSTIDNTSYWNLLTEFSNIDPGSTASKSISITSGITKQESYSMSLTIGSKVAVEVGIEGIGKISTELSAQLSSSFGGSVSITSQITTTDTVNFKAQDRTQRISTYQFVEQYKIGAADPLKAKVNVFNDPNRNYVANFAKAGFEPRPFDYQSRYFAKAFVLEPTS</sequence>